<dbReference type="EMBL" id="CADEPI010000840">
    <property type="protein sequence ID" value="CAB3388644.1"/>
    <property type="molecule type" value="Genomic_DNA"/>
</dbReference>
<accession>A0A8S1EE80</accession>
<proteinExistence type="predicted"/>
<gene>
    <name evidence="2" type="ORF">CLODIP_2_CD01661</name>
</gene>
<evidence type="ECO:0000256" key="1">
    <source>
        <dbReference type="SAM" id="MobiDB-lite"/>
    </source>
</evidence>
<evidence type="ECO:0000313" key="3">
    <source>
        <dbReference type="Proteomes" id="UP000494165"/>
    </source>
</evidence>
<reference evidence="2 3" key="1">
    <citation type="submission" date="2020-04" db="EMBL/GenBank/DDBJ databases">
        <authorList>
            <person name="Alioto T."/>
            <person name="Alioto T."/>
            <person name="Gomez Garrido J."/>
        </authorList>
    </citation>
    <scope>NUCLEOTIDE SEQUENCE [LARGE SCALE GENOMIC DNA]</scope>
</reference>
<evidence type="ECO:0000313" key="2">
    <source>
        <dbReference type="EMBL" id="CAB3388644.1"/>
    </source>
</evidence>
<organism evidence="2 3">
    <name type="scientific">Cloeon dipterum</name>
    <dbReference type="NCBI Taxonomy" id="197152"/>
    <lineage>
        <taxon>Eukaryota</taxon>
        <taxon>Metazoa</taxon>
        <taxon>Ecdysozoa</taxon>
        <taxon>Arthropoda</taxon>
        <taxon>Hexapoda</taxon>
        <taxon>Insecta</taxon>
        <taxon>Pterygota</taxon>
        <taxon>Palaeoptera</taxon>
        <taxon>Ephemeroptera</taxon>
        <taxon>Pisciforma</taxon>
        <taxon>Baetidae</taxon>
        <taxon>Cloeon</taxon>
    </lineage>
</organism>
<sequence length="91" mass="10142">MTPCQGELVEAAVHDSAADENSTAQSIGDHDPYTLRRGSRSSCQTFLSTFSEKIVCRNGQWFFVGTLEYRKRTRTLNLITKSARNGLSRGN</sequence>
<name>A0A8S1EE80_9INSE</name>
<dbReference type="AlphaFoldDB" id="A0A8S1EE80"/>
<feature type="region of interest" description="Disordered" evidence="1">
    <location>
        <begin position="14"/>
        <end position="34"/>
    </location>
</feature>
<dbReference type="Proteomes" id="UP000494165">
    <property type="component" value="Unassembled WGS sequence"/>
</dbReference>
<protein>
    <submittedName>
        <fullName evidence="2">Uncharacterized protein</fullName>
    </submittedName>
</protein>
<keyword evidence="3" id="KW-1185">Reference proteome</keyword>
<comment type="caution">
    <text evidence="2">The sequence shown here is derived from an EMBL/GenBank/DDBJ whole genome shotgun (WGS) entry which is preliminary data.</text>
</comment>